<dbReference type="RefSeq" id="WP_311662665.1">
    <property type="nucleotide sequence ID" value="NZ_JAVRHT010000011.1"/>
</dbReference>
<comment type="caution">
    <text evidence="2">The sequence shown here is derived from an EMBL/GenBank/DDBJ whole genome shotgun (WGS) entry which is preliminary data.</text>
</comment>
<evidence type="ECO:0000256" key="1">
    <source>
        <dbReference type="SAM" id="MobiDB-lite"/>
    </source>
</evidence>
<evidence type="ECO:0000313" key="3">
    <source>
        <dbReference type="Proteomes" id="UP001267426"/>
    </source>
</evidence>
<accession>A0ABU3BPV8</accession>
<keyword evidence="3" id="KW-1185">Reference proteome</keyword>
<dbReference type="EMBL" id="JAVRHT010000011">
    <property type="protein sequence ID" value="MDT0631322.1"/>
    <property type="molecule type" value="Genomic_DNA"/>
</dbReference>
<sequence>MAKTRKVHRDAGTGRFVTKRKVQRSPKTTVTETVKVTKRKTK</sequence>
<evidence type="ECO:0000313" key="2">
    <source>
        <dbReference type="EMBL" id="MDT0631322.1"/>
    </source>
</evidence>
<proteinExistence type="predicted"/>
<gene>
    <name evidence="2" type="ORF">RM540_06120</name>
</gene>
<reference evidence="2 3" key="1">
    <citation type="submission" date="2023-09" db="EMBL/GenBank/DDBJ databases">
        <authorList>
            <person name="Rey-Velasco X."/>
        </authorList>
    </citation>
    <scope>NUCLEOTIDE SEQUENCE [LARGE SCALE GENOMIC DNA]</scope>
    <source>
        <strain evidence="2 3">F394</strain>
    </source>
</reference>
<organism evidence="2 3">
    <name type="scientific">Rubrivirga litoralis</name>
    <dbReference type="NCBI Taxonomy" id="3075598"/>
    <lineage>
        <taxon>Bacteria</taxon>
        <taxon>Pseudomonadati</taxon>
        <taxon>Rhodothermota</taxon>
        <taxon>Rhodothermia</taxon>
        <taxon>Rhodothermales</taxon>
        <taxon>Rubricoccaceae</taxon>
        <taxon>Rubrivirga</taxon>
    </lineage>
</organism>
<protein>
    <submittedName>
        <fullName evidence="2">Uncharacterized protein</fullName>
    </submittedName>
</protein>
<name>A0ABU3BPV8_9BACT</name>
<dbReference type="Proteomes" id="UP001267426">
    <property type="component" value="Unassembled WGS sequence"/>
</dbReference>
<feature type="region of interest" description="Disordered" evidence="1">
    <location>
        <begin position="1"/>
        <end position="42"/>
    </location>
</feature>